<dbReference type="Gene3D" id="3.30.40.10">
    <property type="entry name" value="Zinc/RING finger domain, C3HC4 (zinc finger)"/>
    <property type="match status" value="1"/>
</dbReference>
<keyword evidence="1" id="KW-0479">Metal-binding</keyword>
<evidence type="ECO:0000256" key="2">
    <source>
        <dbReference type="ARBA" id="ARBA00022771"/>
    </source>
</evidence>
<evidence type="ECO:0000259" key="4">
    <source>
        <dbReference type="SMART" id="SM00249"/>
    </source>
</evidence>
<dbReference type="EMBL" id="UYJE01001629">
    <property type="protein sequence ID" value="VDI03784.1"/>
    <property type="molecule type" value="Genomic_DNA"/>
</dbReference>
<name>A0A8B6CF92_MYTGA</name>
<reference evidence="5" key="1">
    <citation type="submission" date="2018-11" db="EMBL/GenBank/DDBJ databases">
        <authorList>
            <person name="Alioto T."/>
            <person name="Alioto T."/>
        </authorList>
    </citation>
    <scope>NUCLEOTIDE SEQUENCE</scope>
</reference>
<dbReference type="AlphaFoldDB" id="A0A8B6CF92"/>
<keyword evidence="6" id="KW-1185">Reference proteome</keyword>
<dbReference type="InterPro" id="IPR001965">
    <property type="entry name" value="Znf_PHD"/>
</dbReference>
<evidence type="ECO:0000256" key="1">
    <source>
        <dbReference type="ARBA" id="ARBA00022723"/>
    </source>
</evidence>
<organism evidence="5 6">
    <name type="scientific">Mytilus galloprovincialis</name>
    <name type="common">Mediterranean mussel</name>
    <dbReference type="NCBI Taxonomy" id="29158"/>
    <lineage>
        <taxon>Eukaryota</taxon>
        <taxon>Metazoa</taxon>
        <taxon>Spiralia</taxon>
        <taxon>Lophotrochozoa</taxon>
        <taxon>Mollusca</taxon>
        <taxon>Bivalvia</taxon>
        <taxon>Autobranchia</taxon>
        <taxon>Pteriomorphia</taxon>
        <taxon>Mytilida</taxon>
        <taxon>Mytiloidea</taxon>
        <taxon>Mytilidae</taxon>
        <taxon>Mytilinae</taxon>
        <taxon>Mytilus</taxon>
    </lineage>
</organism>
<feature type="domain" description="Zinc finger PHD-type" evidence="4">
    <location>
        <begin position="15"/>
        <end position="64"/>
    </location>
</feature>
<evidence type="ECO:0000256" key="3">
    <source>
        <dbReference type="ARBA" id="ARBA00022833"/>
    </source>
</evidence>
<dbReference type="PROSITE" id="PS01359">
    <property type="entry name" value="ZF_PHD_1"/>
    <property type="match status" value="1"/>
</dbReference>
<keyword evidence="2" id="KW-0863">Zinc-finger</keyword>
<accession>A0A8B6CF92</accession>
<gene>
    <name evidence="5" type="ORF">MGAL_10B002502</name>
</gene>
<dbReference type="GO" id="GO:0008270">
    <property type="term" value="F:zinc ion binding"/>
    <property type="evidence" value="ECO:0007669"/>
    <property type="project" value="UniProtKB-KW"/>
</dbReference>
<dbReference type="InterPro" id="IPR019786">
    <property type="entry name" value="Zinc_finger_PHD-type_CS"/>
</dbReference>
<comment type="caution">
    <text evidence="5">The sequence shown here is derived from an EMBL/GenBank/DDBJ whole genome shotgun (WGS) entry which is preliminary data.</text>
</comment>
<protein>
    <recommendedName>
        <fullName evidence="4">Zinc finger PHD-type domain-containing protein</fullName>
    </recommendedName>
</protein>
<keyword evidence="3" id="KW-0862">Zinc</keyword>
<evidence type="ECO:0000313" key="6">
    <source>
        <dbReference type="Proteomes" id="UP000596742"/>
    </source>
</evidence>
<dbReference type="InterPro" id="IPR011011">
    <property type="entry name" value="Znf_FYVE_PHD"/>
</dbReference>
<dbReference type="SUPFAM" id="SSF57903">
    <property type="entry name" value="FYVE/PHD zinc finger"/>
    <property type="match status" value="1"/>
</dbReference>
<dbReference type="OrthoDB" id="5411773at2759"/>
<dbReference type="InterPro" id="IPR013083">
    <property type="entry name" value="Znf_RING/FYVE/PHD"/>
</dbReference>
<sequence>MEDVAGEIIDVSETYCHCKSDLVAADLIECEGPNCKIKFYHKRCVGLNVSVDDEPSDWVCYECLGQETPILIPEQEEKSSKPMKTMSGNTAREYYAFTLEKATENAKKLVLDTFRTLKSEGLCKLNVKLDDMMTLTIRKLRHSNAANGNCEKLIQLLWPSVIQADDSNLLISTKLERKFGSFHQLRLSNDIQLTFESLIANLEIKNCPTQICRFLVQMLIQKLFQELLKRRYDVSTALGETTTPVHTLTSAERQALRFTAGYICSKLSQSFAKHHTNHMNKLCSNILKNFRISEFEVDTQNVLSYTKDWLNIISRGGYFSVSDPVYILFREMETIVRSNLDENSSLLVTKDQLHQKIEDSQSVNYPYMELVRNKEDEGDESDAVEVYLLNKLIKCWMNIRLNALEHVCKYIQKKQENPVSPASQKRMKRD</sequence>
<dbReference type="SMART" id="SM00249">
    <property type="entry name" value="PHD"/>
    <property type="match status" value="1"/>
</dbReference>
<proteinExistence type="predicted"/>
<dbReference type="Proteomes" id="UP000596742">
    <property type="component" value="Unassembled WGS sequence"/>
</dbReference>
<evidence type="ECO:0000313" key="5">
    <source>
        <dbReference type="EMBL" id="VDI03784.1"/>
    </source>
</evidence>